<dbReference type="InterPro" id="IPR003719">
    <property type="entry name" value="Phenazine_PhzF-like"/>
</dbReference>
<sequence length="286" mass="29916">MRIRIIDAFTDRPFAGNQAGVCLLPLGPWPDTDWMQRVAAELNLAETAFARPVGPAEADWELRWFTPAVEVRMCGHATLATTQALVDDKLIEREVRFGTLSGVLAASVGEDGEVTLDFPVSPPVPLTTPAGLAEALGVEPVGVYGTGALGDLLVELADEAQVRALTPDLGLLERLNRTDAVRGTIITAAAAKPAAASAPTAATPEPTAEYDFVSRFFAPASGIPEDPVTGSAHTALAPFWAARLGGDHLTGYQASPRGGVVRVVLAGDRVHLIGRAVTVLDGELLG</sequence>
<keyword evidence="2" id="KW-0413">Isomerase</keyword>
<dbReference type="OrthoDB" id="9788221at2"/>
<dbReference type="SUPFAM" id="SSF54506">
    <property type="entry name" value="Diaminopimelate epimerase-like"/>
    <property type="match status" value="1"/>
</dbReference>
<dbReference type="GO" id="GO:0016853">
    <property type="term" value="F:isomerase activity"/>
    <property type="evidence" value="ECO:0007669"/>
    <property type="project" value="UniProtKB-KW"/>
</dbReference>
<accession>A0A561BN60</accession>
<dbReference type="PIRSF" id="PIRSF016184">
    <property type="entry name" value="PhzC_PhzF"/>
    <property type="match status" value="1"/>
</dbReference>
<dbReference type="EMBL" id="VIVK01000001">
    <property type="protein sequence ID" value="TWD80277.1"/>
    <property type="molecule type" value="Genomic_DNA"/>
</dbReference>
<evidence type="ECO:0000256" key="2">
    <source>
        <dbReference type="ARBA" id="ARBA00023235"/>
    </source>
</evidence>
<evidence type="ECO:0000256" key="1">
    <source>
        <dbReference type="ARBA" id="ARBA00008270"/>
    </source>
</evidence>
<dbReference type="PANTHER" id="PTHR13774">
    <property type="entry name" value="PHENAZINE BIOSYNTHESIS PROTEIN"/>
    <property type="match status" value="1"/>
</dbReference>
<dbReference type="Proteomes" id="UP000318380">
    <property type="component" value="Unassembled WGS sequence"/>
</dbReference>
<name>A0A561BN60_9ACTN</name>
<dbReference type="Gene3D" id="3.10.310.10">
    <property type="entry name" value="Diaminopimelate Epimerase, Chain A, domain 1"/>
    <property type="match status" value="2"/>
</dbReference>
<feature type="active site" evidence="3">
    <location>
        <position position="46"/>
    </location>
</feature>
<evidence type="ECO:0000313" key="5">
    <source>
        <dbReference type="Proteomes" id="UP000318380"/>
    </source>
</evidence>
<dbReference type="NCBIfam" id="TIGR00654">
    <property type="entry name" value="PhzF_family"/>
    <property type="match status" value="1"/>
</dbReference>
<dbReference type="AlphaFoldDB" id="A0A561BN60"/>
<evidence type="ECO:0000313" key="4">
    <source>
        <dbReference type="EMBL" id="TWD80277.1"/>
    </source>
</evidence>
<protein>
    <submittedName>
        <fullName evidence="4">PhzF family phenazine biosynthesis protein</fullName>
    </submittedName>
</protein>
<evidence type="ECO:0000256" key="3">
    <source>
        <dbReference type="PIRSR" id="PIRSR016184-1"/>
    </source>
</evidence>
<reference evidence="4 5" key="1">
    <citation type="submission" date="2019-06" db="EMBL/GenBank/DDBJ databases">
        <title>Sequencing the genomes of 1000 actinobacteria strains.</title>
        <authorList>
            <person name="Klenk H.-P."/>
        </authorList>
    </citation>
    <scope>NUCLEOTIDE SEQUENCE [LARGE SCALE GENOMIC DNA]</scope>
    <source>
        <strain evidence="4 5">DSM 24683</strain>
    </source>
</reference>
<keyword evidence="5" id="KW-1185">Reference proteome</keyword>
<dbReference type="GO" id="GO:0005737">
    <property type="term" value="C:cytoplasm"/>
    <property type="evidence" value="ECO:0007669"/>
    <property type="project" value="TreeGrafter"/>
</dbReference>
<comment type="similarity">
    <text evidence="1">Belongs to the PhzF family.</text>
</comment>
<comment type="caution">
    <text evidence="4">The sequence shown here is derived from an EMBL/GenBank/DDBJ whole genome shotgun (WGS) entry which is preliminary data.</text>
</comment>
<dbReference type="PANTHER" id="PTHR13774:SF17">
    <property type="entry name" value="PHENAZINE BIOSYNTHESIS-LIKE DOMAIN-CONTAINING PROTEIN"/>
    <property type="match status" value="1"/>
</dbReference>
<organism evidence="4 5">
    <name type="scientific">Kribbella amoyensis</name>
    <dbReference type="NCBI Taxonomy" id="996641"/>
    <lineage>
        <taxon>Bacteria</taxon>
        <taxon>Bacillati</taxon>
        <taxon>Actinomycetota</taxon>
        <taxon>Actinomycetes</taxon>
        <taxon>Propionibacteriales</taxon>
        <taxon>Kribbellaceae</taxon>
        <taxon>Kribbella</taxon>
    </lineage>
</organism>
<proteinExistence type="inferred from homology"/>
<gene>
    <name evidence="4" type="ORF">FB561_1350</name>
</gene>
<dbReference type="Pfam" id="PF02567">
    <property type="entry name" value="PhzC-PhzF"/>
    <property type="match status" value="1"/>
</dbReference>
<dbReference type="RefSeq" id="WP_145804142.1">
    <property type="nucleotide sequence ID" value="NZ_VIVK01000001.1"/>
</dbReference>